<dbReference type="InterPro" id="IPR047187">
    <property type="entry name" value="SF1_C_Upf1"/>
</dbReference>
<evidence type="ECO:0000313" key="6">
    <source>
        <dbReference type="EMBL" id="EPB68873.1"/>
    </source>
</evidence>
<protein>
    <recommendedName>
        <fullName evidence="5">DNA2/NAM7 helicase-like C-terminal domain-containing protein</fullName>
    </recommendedName>
</protein>
<keyword evidence="7" id="KW-1185">Reference proteome</keyword>
<accession>A0A0D6LCA9</accession>
<dbReference type="AlphaFoldDB" id="A0A0D6LCA9"/>
<keyword evidence="2" id="KW-0378">Hydrolase</keyword>
<proteinExistence type="predicted"/>
<dbReference type="Proteomes" id="UP000054495">
    <property type="component" value="Unassembled WGS sequence"/>
</dbReference>
<keyword evidence="4" id="KW-0067">ATP-binding</keyword>
<dbReference type="PANTHER" id="PTHR43788">
    <property type="entry name" value="DNA2/NAM7 HELICASE FAMILY MEMBER"/>
    <property type="match status" value="1"/>
</dbReference>
<dbReference type="GO" id="GO:0043139">
    <property type="term" value="F:5'-3' DNA helicase activity"/>
    <property type="evidence" value="ECO:0007669"/>
    <property type="project" value="TreeGrafter"/>
</dbReference>
<dbReference type="CDD" id="cd18808">
    <property type="entry name" value="SF1_C_Upf1"/>
    <property type="match status" value="1"/>
</dbReference>
<organism evidence="6 7">
    <name type="scientific">Ancylostoma ceylanicum</name>
    <dbReference type="NCBI Taxonomy" id="53326"/>
    <lineage>
        <taxon>Eukaryota</taxon>
        <taxon>Metazoa</taxon>
        <taxon>Ecdysozoa</taxon>
        <taxon>Nematoda</taxon>
        <taxon>Chromadorea</taxon>
        <taxon>Rhabditida</taxon>
        <taxon>Rhabditina</taxon>
        <taxon>Rhabditomorpha</taxon>
        <taxon>Strongyloidea</taxon>
        <taxon>Ancylostomatidae</taxon>
        <taxon>Ancylostomatinae</taxon>
        <taxon>Ancylostoma</taxon>
    </lineage>
</organism>
<dbReference type="Pfam" id="PF13087">
    <property type="entry name" value="AAA_12"/>
    <property type="match status" value="1"/>
</dbReference>
<feature type="domain" description="DNA2/NAM7 helicase-like C-terminal" evidence="5">
    <location>
        <begin position="117"/>
        <end position="296"/>
    </location>
</feature>
<dbReference type="Gene3D" id="3.40.50.300">
    <property type="entry name" value="P-loop containing nucleotide triphosphate hydrolases"/>
    <property type="match status" value="2"/>
</dbReference>
<evidence type="ECO:0000256" key="3">
    <source>
        <dbReference type="ARBA" id="ARBA00022806"/>
    </source>
</evidence>
<keyword evidence="3" id="KW-0347">Helicase</keyword>
<dbReference type="GO" id="GO:0005524">
    <property type="term" value="F:ATP binding"/>
    <property type="evidence" value="ECO:0007669"/>
    <property type="project" value="UniProtKB-KW"/>
</dbReference>
<evidence type="ECO:0000259" key="5">
    <source>
        <dbReference type="Pfam" id="PF13087"/>
    </source>
</evidence>
<sequence length="369" mass="41472">MELTEQEKDDFMTAEQDVCETLEAMIELMFRLVAPRIICITTSSLLNTTDKGGIFKGYVNTFDLLIGDEASQIPEPVFMAIASRLEGARHIYIGDVRQLEPYARRSRLANPARFGARSIIDTLLTARAVPIAPLVTTFRAHPALNSLPNTFAYEGTLVNGIRSVDRQLLAGVVRFPNPAVPFAFVDVKGTSVKSVGHSHHNPAEASVCQALVRGMLERGVDSSSIAIITFYKEQHRYLEDFAKETGIDISTIDSVQGRERDVVILLTTKTDSDPDASEFLDAPRRMNVALTRCRHGQMGFLQLLRIMLYITLNGGTCRAILLSFGFDNVFNHRPEKRLFNNVPFLAFEKNWRCFDRIIDWDKTKTCKKH</sequence>
<reference evidence="6 7" key="1">
    <citation type="submission" date="2013-05" db="EMBL/GenBank/DDBJ databases">
        <title>Draft genome of the parasitic nematode Anyclostoma ceylanicum.</title>
        <authorList>
            <person name="Mitreva M."/>
        </authorList>
    </citation>
    <scope>NUCLEOTIDE SEQUENCE [LARGE SCALE GENOMIC DNA]</scope>
</reference>
<evidence type="ECO:0000256" key="2">
    <source>
        <dbReference type="ARBA" id="ARBA00022801"/>
    </source>
</evidence>
<evidence type="ECO:0000256" key="4">
    <source>
        <dbReference type="ARBA" id="ARBA00022840"/>
    </source>
</evidence>
<dbReference type="SUPFAM" id="SSF52540">
    <property type="entry name" value="P-loop containing nucleoside triphosphate hydrolases"/>
    <property type="match status" value="1"/>
</dbReference>
<dbReference type="EMBL" id="KE125368">
    <property type="protein sequence ID" value="EPB68873.1"/>
    <property type="molecule type" value="Genomic_DNA"/>
</dbReference>
<dbReference type="InterPro" id="IPR027417">
    <property type="entry name" value="P-loop_NTPase"/>
</dbReference>
<dbReference type="PANTHER" id="PTHR43788:SF16">
    <property type="entry name" value="HELICASE WITH ZINC FINGER 2"/>
    <property type="match status" value="1"/>
</dbReference>
<evidence type="ECO:0000256" key="1">
    <source>
        <dbReference type="ARBA" id="ARBA00022741"/>
    </source>
</evidence>
<dbReference type="InterPro" id="IPR041679">
    <property type="entry name" value="DNA2/NAM7-like_C"/>
</dbReference>
<gene>
    <name evidence="6" type="ORF">ANCCEY_12037</name>
</gene>
<keyword evidence="1" id="KW-0547">Nucleotide-binding</keyword>
<dbReference type="InterPro" id="IPR050534">
    <property type="entry name" value="Coronavir_polyprotein_1ab"/>
</dbReference>
<evidence type="ECO:0000313" key="7">
    <source>
        <dbReference type="Proteomes" id="UP000054495"/>
    </source>
</evidence>
<name>A0A0D6LCA9_9BILA</name>
<dbReference type="GO" id="GO:0016787">
    <property type="term" value="F:hydrolase activity"/>
    <property type="evidence" value="ECO:0007669"/>
    <property type="project" value="UniProtKB-KW"/>
</dbReference>